<dbReference type="EMBL" id="OFSP01000004">
    <property type="protein sequence ID" value="SOY44397.1"/>
    <property type="molecule type" value="Genomic_DNA"/>
</dbReference>
<dbReference type="SUPFAM" id="SSF56935">
    <property type="entry name" value="Porins"/>
    <property type="match status" value="1"/>
</dbReference>
<evidence type="ECO:0000256" key="7">
    <source>
        <dbReference type="ARBA" id="ARBA00023065"/>
    </source>
</evidence>
<feature type="chain" id="PRO_5017027882" evidence="11">
    <location>
        <begin position="26"/>
        <end position="351"/>
    </location>
</feature>
<dbReference type="CDD" id="cd00342">
    <property type="entry name" value="gram_neg_porins"/>
    <property type="match status" value="1"/>
</dbReference>
<evidence type="ECO:0000256" key="9">
    <source>
        <dbReference type="ARBA" id="ARBA00023136"/>
    </source>
</evidence>
<evidence type="ECO:0000256" key="8">
    <source>
        <dbReference type="ARBA" id="ARBA00023114"/>
    </source>
</evidence>
<evidence type="ECO:0000256" key="2">
    <source>
        <dbReference type="ARBA" id="ARBA00011233"/>
    </source>
</evidence>
<evidence type="ECO:0000256" key="5">
    <source>
        <dbReference type="ARBA" id="ARBA00022692"/>
    </source>
</evidence>
<proteinExistence type="predicted"/>
<keyword evidence="9" id="KW-0472">Membrane</keyword>
<dbReference type="GO" id="GO:0006811">
    <property type="term" value="P:monoatomic ion transport"/>
    <property type="evidence" value="ECO:0007669"/>
    <property type="project" value="UniProtKB-KW"/>
</dbReference>
<dbReference type="GO" id="GO:0046930">
    <property type="term" value="C:pore complex"/>
    <property type="evidence" value="ECO:0007669"/>
    <property type="project" value="UniProtKB-KW"/>
</dbReference>
<evidence type="ECO:0000256" key="6">
    <source>
        <dbReference type="ARBA" id="ARBA00022729"/>
    </source>
</evidence>
<keyword evidence="5 13" id="KW-0812">Transmembrane</keyword>
<dbReference type="RefSeq" id="WP_116336811.1">
    <property type="nucleotide sequence ID" value="NZ_LT976856.1"/>
</dbReference>
<feature type="domain" description="Porin" evidence="12">
    <location>
        <begin position="11"/>
        <end position="333"/>
    </location>
</feature>
<reference evidence="13" key="1">
    <citation type="submission" date="2018-01" db="EMBL/GenBank/DDBJ databases">
        <authorList>
            <person name="Clerissi C."/>
        </authorList>
    </citation>
    <scope>NUCLEOTIDE SEQUENCE</scope>
    <source>
        <strain evidence="13">Cupriavidus taiwanensis STM 3521</strain>
    </source>
</reference>
<feature type="signal peptide" evidence="11">
    <location>
        <begin position="1"/>
        <end position="25"/>
    </location>
</feature>
<name>A0A375BHD3_9BURK</name>
<dbReference type="AlphaFoldDB" id="A0A375BHD3"/>
<keyword evidence="6 11" id="KW-0732">Signal</keyword>
<keyword evidence="10" id="KW-0998">Cell outer membrane</keyword>
<dbReference type="Proteomes" id="UP000256297">
    <property type="component" value="Chromosome CBM2589_b"/>
</dbReference>
<comment type="subunit">
    <text evidence="2">Homotrimer.</text>
</comment>
<comment type="caution">
    <text evidence="13">The sequence shown here is derived from an EMBL/GenBank/DDBJ whole genome shotgun (WGS) entry which is preliminary data.</text>
</comment>
<dbReference type="PANTHER" id="PTHR34501">
    <property type="entry name" value="PROTEIN YDDL-RELATED"/>
    <property type="match status" value="1"/>
</dbReference>
<evidence type="ECO:0000256" key="4">
    <source>
        <dbReference type="ARBA" id="ARBA00022452"/>
    </source>
</evidence>
<evidence type="ECO:0000259" key="12">
    <source>
        <dbReference type="Pfam" id="PF13609"/>
    </source>
</evidence>
<dbReference type="InterPro" id="IPR033900">
    <property type="entry name" value="Gram_neg_porin_domain"/>
</dbReference>
<gene>
    <name evidence="13" type="ORF">CBM2589_B120360</name>
</gene>
<dbReference type="GO" id="GO:0015288">
    <property type="term" value="F:porin activity"/>
    <property type="evidence" value="ECO:0007669"/>
    <property type="project" value="UniProtKB-KW"/>
</dbReference>
<organism evidence="13">
    <name type="scientific">Cupriavidus taiwanensis</name>
    <dbReference type="NCBI Taxonomy" id="164546"/>
    <lineage>
        <taxon>Bacteria</taxon>
        <taxon>Pseudomonadati</taxon>
        <taxon>Pseudomonadota</taxon>
        <taxon>Betaproteobacteria</taxon>
        <taxon>Burkholderiales</taxon>
        <taxon>Burkholderiaceae</taxon>
        <taxon>Cupriavidus</taxon>
    </lineage>
</organism>
<evidence type="ECO:0000256" key="11">
    <source>
        <dbReference type="SAM" id="SignalP"/>
    </source>
</evidence>
<keyword evidence="3" id="KW-0813">Transport</keyword>
<dbReference type="InterPro" id="IPR023614">
    <property type="entry name" value="Porin_dom_sf"/>
</dbReference>
<keyword evidence="8" id="KW-0626">Porin</keyword>
<sequence length="351" mass="37541">MRICRIQKLAAVALSCSVGTGTAVAQGSVQLYGTVDAFAGSVRFSGDVSSKVAVQSSGMTTSYWGIGGQEALGGGLNAEFALEGFFKTDDGQLGRFPGDTFLGRNAYVGLNGSFGAIKLGRNTTPWFISMMLFNPLTDSAAFSPIFLHTYNTLPGSPVNLTVAGDTEWDNSVLYQSPAFGGLRFNAMYSTGESMGHQGKQNYGANVTYFAGNFGATAAIQRVAVSAFEFIDSGAAYQVSYIGGLSYNFATFKLFAQYAQSDNHFDGQSTQHDRTTQLGTSLPLPAGALMLAWARTWHGGNETILAARRDTATLAYDYPFSKRTDAYAAWRYDKVTGFGPGNSFAVGLRHKF</sequence>
<protein>
    <submittedName>
        <fullName evidence="13">Porin transmembrane protein</fullName>
    </submittedName>
</protein>
<evidence type="ECO:0000256" key="3">
    <source>
        <dbReference type="ARBA" id="ARBA00022448"/>
    </source>
</evidence>
<dbReference type="Gene3D" id="2.40.160.10">
    <property type="entry name" value="Porin"/>
    <property type="match status" value="1"/>
</dbReference>
<dbReference type="PANTHER" id="PTHR34501:SF9">
    <property type="entry name" value="MAJOR OUTER MEMBRANE PROTEIN P.IA"/>
    <property type="match status" value="1"/>
</dbReference>
<dbReference type="GO" id="GO:0009279">
    <property type="term" value="C:cell outer membrane"/>
    <property type="evidence" value="ECO:0007669"/>
    <property type="project" value="UniProtKB-SubCell"/>
</dbReference>
<accession>A0A375BHD3</accession>
<keyword evidence="7" id="KW-0406">Ion transport</keyword>
<evidence type="ECO:0000256" key="1">
    <source>
        <dbReference type="ARBA" id="ARBA00004571"/>
    </source>
</evidence>
<evidence type="ECO:0000313" key="13">
    <source>
        <dbReference type="EMBL" id="SOY44397.1"/>
    </source>
</evidence>
<comment type="subcellular location">
    <subcellularLocation>
        <location evidence="1">Cell outer membrane</location>
        <topology evidence="1">Multi-pass membrane protein</topology>
    </subcellularLocation>
</comment>
<evidence type="ECO:0000256" key="10">
    <source>
        <dbReference type="ARBA" id="ARBA00023237"/>
    </source>
</evidence>
<keyword evidence="4" id="KW-1134">Transmembrane beta strand</keyword>
<dbReference type="InterPro" id="IPR050298">
    <property type="entry name" value="Gram-neg_bact_OMP"/>
</dbReference>
<dbReference type="Pfam" id="PF13609">
    <property type="entry name" value="Porin_4"/>
    <property type="match status" value="1"/>
</dbReference>